<accession>A0A183V8Y1</accession>
<protein>
    <submittedName>
        <fullName evidence="1 3">Uncharacterized protein</fullName>
    </submittedName>
</protein>
<dbReference type="EMBL" id="UYWY01024234">
    <property type="protein sequence ID" value="VDM48522.1"/>
    <property type="molecule type" value="Genomic_DNA"/>
</dbReference>
<dbReference type="Proteomes" id="UP000050794">
    <property type="component" value="Unassembled WGS sequence"/>
</dbReference>
<evidence type="ECO:0000313" key="3">
    <source>
        <dbReference type="WBParaSite" id="TCNE_0001720201-mRNA-1"/>
    </source>
</evidence>
<keyword evidence="2" id="KW-1185">Reference proteome</keyword>
<proteinExistence type="predicted"/>
<dbReference type="AlphaFoldDB" id="A0A183V8Y1"/>
<name>A0A183V8Y1_TOXCA</name>
<organism evidence="2 3">
    <name type="scientific">Toxocara canis</name>
    <name type="common">Canine roundworm</name>
    <dbReference type="NCBI Taxonomy" id="6265"/>
    <lineage>
        <taxon>Eukaryota</taxon>
        <taxon>Metazoa</taxon>
        <taxon>Ecdysozoa</taxon>
        <taxon>Nematoda</taxon>
        <taxon>Chromadorea</taxon>
        <taxon>Rhabditida</taxon>
        <taxon>Spirurina</taxon>
        <taxon>Ascaridomorpha</taxon>
        <taxon>Ascaridoidea</taxon>
        <taxon>Toxocaridae</taxon>
        <taxon>Toxocara</taxon>
    </lineage>
</organism>
<sequence length="69" mass="7158">MMEGAIADGGKGVGGWVVGIKRAGRARGQPAFASLRLRAFSCGVCRCALSPLVSSCGAYRIDRRSLSSI</sequence>
<reference evidence="1 2" key="2">
    <citation type="submission" date="2018-11" db="EMBL/GenBank/DDBJ databases">
        <authorList>
            <consortium name="Pathogen Informatics"/>
        </authorList>
    </citation>
    <scope>NUCLEOTIDE SEQUENCE [LARGE SCALE GENOMIC DNA]</scope>
</reference>
<dbReference type="WBParaSite" id="TCNE_0001720201-mRNA-1">
    <property type="protein sequence ID" value="TCNE_0001720201-mRNA-1"/>
    <property type="gene ID" value="TCNE_0001720201"/>
</dbReference>
<evidence type="ECO:0000313" key="2">
    <source>
        <dbReference type="Proteomes" id="UP000050794"/>
    </source>
</evidence>
<evidence type="ECO:0000313" key="1">
    <source>
        <dbReference type="EMBL" id="VDM48522.1"/>
    </source>
</evidence>
<gene>
    <name evidence="1" type="ORF">TCNE_LOCUS17201</name>
</gene>
<reference evidence="3" key="1">
    <citation type="submission" date="2016-06" db="UniProtKB">
        <authorList>
            <consortium name="WormBaseParasite"/>
        </authorList>
    </citation>
    <scope>IDENTIFICATION</scope>
</reference>